<comment type="caution">
    <text evidence="3">The sequence shown here is derived from an EMBL/GenBank/DDBJ whole genome shotgun (WGS) entry which is preliminary data.</text>
</comment>
<keyword evidence="1" id="KW-0732">Signal</keyword>
<gene>
    <name evidence="3" type="ORF">O4H49_18435</name>
</gene>
<evidence type="ECO:0000313" key="4">
    <source>
        <dbReference type="Proteomes" id="UP001069802"/>
    </source>
</evidence>
<proteinExistence type="predicted"/>
<keyword evidence="4" id="KW-1185">Reference proteome</keyword>
<dbReference type="RefSeq" id="WP_269424911.1">
    <property type="nucleotide sequence ID" value="NZ_JAPWGY010000010.1"/>
</dbReference>
<dbReference type="Proteomes" id="UP001069802">
    <property type="component" value="Unassembled WGS sequence"/>
</dbReference>
<protein>
    <submittedName>
        <fullName evidence="3">Transporter substrate-binding domain-containing protein</fullName>
    </submittedName>
</protein>
<feature type="domain" description="Solute-binding protein family 3/N-terminal" evidence="2">
    <location>
        <begin position="17"/>
        <end position="242"/>
    </location>
</feature>
<dbReference type="PANTHER" id="PTHR35936">
    <property type="entry name" value="MEMBRANE-BOUND LYTIC MUREIN TRANSGLYCOSYLASE F"/>
    <property type="match status" value="1"/>
</dbReference>
<evidence type="ECO:0000259" key="2">
    <source>
        <dbReference type="Pfam" id="PF00497"/>
    </source>
</evidence>
<evidence type="ECO:0000256" key="1">
    <source>
        <dbReference type="ARBA" id="ARBA00022729"/>
    </source>
</evidence>
<dbReference type="SUPFAM" id="SSF53850">
    <property type="entry name" value="Periplasmic binding protein-like II"/>
    <property type="match status" value="1"/>
</dbReference>
<dbReference type="InterPro" id="IPR001638">
    <property type="entry name" value="Solute-binding_3/MltF_N"/>
</dbReference>
<dbReference type="Gene3D" id="3.40.190.10">
    <property type="entry name" value="Periplasmic binding protein-like II"/>
    <property type="match status" value="2"/>
</dbReference>
<evidence type="ECO:0000313" key="3">
    <source>
        <dbReference type="EMBL" id="MCZ4282768.1"/>
    </source>
</evidence>
<dbReference type="Pfam" id="PF00497">
    <property type="entry name" value="SBP_bac_3"/>
    <property type="match status" value="1"/>
</dbReference>
<dbReference type="EMBL" id="JAPWGY010000010">
    <property type="protein sequence ID" value="MCZ4282768.1"/>
    <property type="molecule type" value="Genomic_DNA"/>
</dbReference>
<sequence length="249" mass="27754">MTSFCILASSFAFSQDIKLVTGKDYPPYAAPDLPEGGVVTEVVSRVFEATGYTVSLKYYPWKRGLAMVEGLKSDATFPYAKTAEREKNFLYSRPLNEHTVSIFQNVETSRLFREPGDLIGLVYCQPLGYKTEDEIEALINTGDINRVRSPTVDGCLDLLAQGHADFIALNRSVAWAVAQKRWSEKAAGILDEAKIPLRTATEHLIVSRNHPHAEKIINLFDQTYQKLLENGEIAAIWKRHLGAGSFPGM</sequence>
<organism evidence="3 4">
    <name type="scientific">Kiloniella laminariae</name>
    <dbReference type="NCBI Taxonomy" id="454162"/>
    <lineage>
        <taxon>Bacteria</taxon>
        <taxon>Pseudomonadati</taxon>
        <taxon>Pseudomonadota</taxon>
        <taxon>Alphaproteobacteria</taxon>
        <taxon>Rhodospirillales</taxon>
        <taxon>Kiloniellaceae</taxon>
        <taxon>Kiloniella</taxon>
    </lineage>
</organism>
<accession>A0ABT4LNU4</accession>
<reference evidence="3" key="1">
    <citation type="submission" date="2022-12" db="EMBL/GenBank/DDBJ databases">
        <title>Bacterial isolates from different developmental stages of Nematostella vectensis.</title>
        <authorList>
            <person name="Fraune S."/>
        </authorList>
    </citation>
    <scope>NUCLEOTIDE SEQUENCE</scope>
    <source>
        <strain evidence="3">G21630-S1</strain>
    </source>
</reference>
<name>A0ABT4LNU4_9PROT</name>
<dbReference type="PANTHER" id="PTHR35936:SF25">
    <property type="entry name" value="ABC TRANSPORTER SUBSTRATE-BINDING PROTEIN"/>
    <property type="match status" value="1"/>
</dbReference>